<dbReference type="EMBL" id="IACJ01111009">
    <property type="protein sequence ID" value="LAA56329.1"/>
    <property type="molecule type" value="Transcribed_RNA"/>
</dbReference>
<sequence>MWMKVHKRTLIQFQIKEIISWLGEPSSAVLKFKSAHSFNVMALTKRERDQFQTSAKSEGDWMHLLQLIGNYFHLHFDRKIDLFWKLILLYLIKQQLTRQDIKK</sequence>
<evidence type="ECO:0000313" key="1">
    <source>
        <dbReference type="EMBL" id="LAA56329.1"/>
    </source>
</evidence>
<organism evidence="1">
    <name type="scientific">Micrurus corallinus</name>
    <name type="common">Brazilian coral snake</name>
    <dbReference type="NCBI Taxonomy" id="54390"/>
    <lineage>
        <taxon>Eukaryota</taxon>
        <taxon>Metazoa</taxon>
        <taxon>Chordata</taxon>
        <taxon>Craniata</taxon>
        <taxon>Vertebrata</taxon>
        <taxon>Euteleostomi</taxon>
        <taxon>Lepidosauria</taxon>
        <taxon>Squamata</taxon>
        <taxon>Bifurcata</taxon>
        <taxon>Unidentata</taxon>
        <taxon>Episquamata</taxon>
        <taxon>Toxicofera</taxon>
        <taxon>Serpentes</taxon>
        <taxon>Colubroidea</taxon>
        <taxon>Elapidae</taxon>
        <taxon>Elapinae</taxon>
        <taxon>Micrurus</taxon>
    </lineage>
</organism>
<reference evidence="1" key="1">
    <citation type="submission" date="2017-07" db="EMBL/GenBank/DDBJ databases">
        <authorList>
            <person name="Mikheyev A."/>
            <person name="Grau M."/>
        </authorList>
    </citation>
    <scope>NUCLEOTIDE SEQUENCE</scope>
    <source>
        <tissue evidence="1">Venom_gland</tissue>
    </source>
</reference>
<protein>
    <submittedName>
        <fullName evidence="1">Uncharacterized protein</fullName>
    </submittedName>
</protein>
<name>A0A2D4G9A1_MICCO</name>
<proteinExistence type="predicted"/>
<reference evidence="1" key="2">
    <citation type="submission" date="2017-11" db="EMBL/GenBank/DDBJ databases">
        <title>Coralsnake Venomics: Analyses of Venom Gland Transcriptomes and Proteomes of Six Brazilian Taxa.</title>
        <authorList>
            <person name="Aird S.D."/>
            <person name="Jorge da Silva N."/>
            <person name="Qiu L."/>
            <person name="Villar-Briones A."/>
            <person name="Aparecida-Saddi V."/>
            <person name="Campos-Telles M.P."/>
            <person name="Grau M."/>
            <person name="Mikheyev A.S."/>
        </authorList>
    </citation>
    <scope>NUCLEOTIDE SEQUENCE</scope>
    <source>
        <tissue evidence="1">Venom_gland</tissue>
    </source>
</reference>
<accession>A0A2D4G9A1</accession>
<dbReference type="AlphaFoldDB" id="A0A2D4G9A1"/>